<dbReference type="Gene3D" id="3.40.50.2000">
    <property type="entry name" value="Glycogen Phosphorylase B"/>
    <property type="match status" value="1"/>
</dbReference>
<dbReference type="Pfam" id="PF08660">
    <property type="entry name" value="Alg14"/>
    <property type="match status" value="1"/>
</dbReference>
<comment type="caution">
    <text evidence="6">The sequence shown here is derived from an EMBL/GenBank/DDBJ whole genome shotgun (WGS) entry which is preliminary data.</text>
</comment>
<evidence type="ECO:0000256" key="4">
    <source>
        <dbReference type="ARBA" id="ARBA00022989"/>
    </source>
</evidence>
<accession>A0A3A1TTL9</accession>
<dbReference type="EMBL" id="QXTG01000003">
    <property type="protein sequence ID" value="RIX26622.1"/>
    <property type="molecule type" value="Genomic_DNA"/>
</dbReference>
<dbReference type="PANTHER" id="PTHR12154:SF4">
    <property type="entry name" value="UDP-N-ACETYLGLUCOSAMINE TRANSFERASE SUBUNIT ALG14 HOMOLOG"/>
    <property type="match status" value="1"/>
</dbReference>
<organism evidence="6 7">
    <name type="scientific">Amnibacterium setariae</name>
    <dbReference type="NCBI Taxonomy" id="2306585"/>
    <lineage>
        <taxon>Bacteria</taxon>
        <taxon>Bacillati</taxon>
        <taxon>Actinomycetota</taxon>
        <taxon>Actinomycetes</taxon>
        <taxon>Micrococcales</taxon>
        <taxon>Microbacteriaceae</taxon>
        <taxon>Amnibacterium</taxon>
    </lineage>
</organism>
<dbReference type="RefSeq" id="WP_119483698.1">
    <property type="nucleotide sequence ID" value="NZ_QXTG01000003.1"/>
</dbReference>
<gene>
    <name evidence="6" type="ORF">D1781_17060</name>
</gene>
<keyword evidence="4" id="KW-1133">Transmembrane helix</keyword>
<dbReference type="GO" id="GO:0006488">
    <property type="term" value="P:dolichol-linked oligosaccharide biosynthetic process"/>
    <property type="evidence" value="ECO:0007669"/>
    <property type="project" value="InterPro"/>
</dbReference>
<evidence type="ECO:0000313" key="7">
    <source>
        <dbReference type="Proteomes" id="UP000265742"/>
    </source>
</evidence>
<name>A0A3A1TTL9_9MICO</name>
<keyword evidence="5" id="KW-0472">Membrane</keyword>
<evidence type="ECO:0000256" key="5">
    <source>
        <dbReference type="ARBA" id="ARBA00023136"/>
    </source>
</evidence>
<dbReference type="InterPro" id="IPR013969">
    <property type="entry name" value="Oligosacch_biosynth_Alg14"/>
</dbReference>
<dbReference type="SUPFAM" id="SSF53756">
    <property type="entry name" value="UDP-Glycosyltransferase/glycogen phosphorylase"/>
    <property type="match status" value="1"/>
</dbReference>
<evidence type="ECO:0000256" key="3">
    <source>
        <dbReference type="ARBA" id="ARBA00022824"/>
    </source>
</evidence>
<dbReference type="Proteomes" id="UP000265742">
    <property type="component" value="Unassembled WGS sequence"/>
</dbReference>
<evidence type="ECO:0000313" key="6">
    <source>
        <dbReference type="EMBL" id="RIX26622.1"/>
    </source>
</evidence>
<keyword evidence="6" id="KW-0808">Transferase</keyword>
<sequence>MNLLLIASTGGHLAQLLSLRAWWQQHERTWVTFDKEDAVSALADERVVWAHHPVTRNARNAVRNLGLAVRTLRRLRPDVVVTTGAGVSLPFFVVARFLRIRTVYIEVFDRIDSPTLNGRLSYPFSDAMCEQWPQRETVYPESIVIGPAL</sequence>
<comment type="subcellular location">
    <subcellularLocation>
        <location evidence="1">Endoplasmic reticulum membrane</location>
        <topology evidence="1">Single-pass membrane protein</topology>
    </subcellularLocation>
</comment>
<keyword evidence="3" id="KW-0256">Endoplasmic reticulum</keyword>
<dbReference type="AlphaFoldDB" id="A0A3A1TTL9"/>
<dbReference type="OrthoDB" id="555447at2"/>
<keyword evidence="2" id="KW-0812">Transmembrane</keyword>
<evidence type="ECO:0000256" key="1">
    <source>
        <dbReference type="ARBA" id="ARBA00004389"/>
    </source>
</evidence>
<dbReference type="GO" id="GO:0004577">
    <property type="term" value="F:N-acetylglucosaminyldiphosphodolichol N-acetylglucosaminyltransferase activity"/>
    <property type="evidence" value="ECO:0007669"/>
    <property type="project" value="TreeGrafter"/>
</dbReference>
<evidence type="ECO:0000256" key="2">
    <source>
        <dbReference type="ARBA" id="ARBA00022692"/>
    </source>
</evidence>
<protein>
    <submittedName>
        <fullName evidence="6">UDP-N-acetylglucosamine--LPS N-acetylglucosamine transferase</fullName>
    </submittedName>
</protein>
<dbReference type="PANTHER" id="PTHR12154">
    <property type="entry name" value="GLYCOSYL TRANSFERASE-RELATED"/>
    <property type="match status" value="1"/>
</dbReference>
<keyword evidence="7" id="KW-1185">Reference proteome</keyword>
<reference evidence="7" key="1">
    <citation type="submission" date="2018-09" db="EMBL/GenBank/DDBJ databases">
        <authorList>
            <person name="Kim I."/>
        </authorList>
    </citation>
    <scope>NUCLEOTIDE SEQUENCE [LARGE SCALE GENOMIC DNA]</scope>
    <source>
        <strain evidence="7">DD4a</strain>
    </source>
</reference>
<proteinExistence type="predicted"/>